<reference evidence="6 7" key="1">
    <citation type="journal article" date="2015" name="Genome Announc.">
        <title>Complete Genome Sequence of Cupriavidus basilensis 4G11, Isolated from the Oak Ridge Field Research Center Site.</title>
        <authorList>
            <person name="Ray J."/>
            <person name="Waters R.J."/>
            <person name="Skerker J.M."/>
            <person name="Kuehl J.V."/>
            <person name="Price M.N."/>
            <person name="Huang J."/>
            <person name="Chakraborty R."/>
            <person name="Arkin A.P."/>
            <person name="Deutschbauer A."/>
        </authorList>
    </citation>
    <scope>NUCLEOTIDE SEQUENCE [LARGE SCALE GENOMIC DNA]</scope>
    <source>
        <strain evidence="6">4G11</strain>
    </source>
</reference>
<dbReference type="InterPro" id="IPR008927">
    <property type="entry name" value="6-PGluconate_DH-like_C_sf"/>
</dbReference>
<evidence type="ECO:0000259" key="4">
    <source>
        <dbReference type="Pfam" id="PF03446"/>
    </source>
</evidence>
<organism evidence="6 7">
    <name type="scientific">Cupriavidus basilensis</name>
    <dbReference type="NCBI Taxonomy" id="68895"/>
    <lineage>
        <taxon>Bacteria</taxon>
        <taxon>Pseudomonadati</taxon>
        <taxon>Pseudomonadota</taxon>
        <taxon>Betaproteobacteria</taxon>
        <taxon>Burkholderiales</taxon>
        <taxon>Burkholderiaceae</taxon>
        <taxon>Cupriavidus</taxon>
    </lineage>
</organism>
<feature type="domain" description="6-phosphogluconate dehydrogenase NADP-binding" evidence="4">
    <location>
        <begin position="2"/>
        <end position="158"/>
    </location>
</feature>
<proteinExistence type="predicted"/>
<dbReference type="GO" id="GO:0050661">
    <property type="term" value="F:NADP binding"/>
    <property type="evidence" value="ECO:0007669"/>
    <property type="project" value="InterPro"/>
</dbReference>
<dbReference type="Gene3D" id="3.40.50.720">
    <property type="entry name" value="NAD(P)-binding Rossmann-like Domain"/>
    <property type="match status" value="1"/>
</dbReference>
<protein>
    <submittedName>
        <fullName evidence="6">3-hydroxyisobutyrate dehydrogenase</fullName>
    </submittedName>
</protein>
<dbReference type="SUPFAM" id="SSF51735">
    <property type="entry name" value="NAD(P)-binding Rossmann-fold domains"/>
    <property type="match status" value="1"/>
</dbReference>
<dbReference type="AlphaFoldDB" id="A0A0C4YQ17"/>
<keyword evidence="1" id="KW-0560">Oxidoreductase</keyword>
<evidence type="ECO:0000256" key="2">
    <source>
        <dbReference type="ARBA" id="ARBA00023027"/>
    </source>
</evidence>
<dbReference type="KEGG" id="cbw:RR42_s2537"/>
<name>A0A0C4YQ17_9BURK</name>
<evidence type="ECO:0000313" key="6">
    <source>
        <dbReference type="EMBL" id="AJG24119.1"/>
    </source>
</evidence>
<dbReference type="GO" id="GO:0051287">
    <property type="term" value="F:NAD binding"/>
    <property type="evidence" value="ECO:0007669"/>
    <property type="project" value="InterPro"/>
</dbReference>
<keyword evidence="7" id="KW-1185">Reference proteome</keyword>
<sequence>MQIGFIGIGKMGLPMGRHLAAAGHAVEGFDLSPAVLEAARQAGLKTTGSLAQATAGKDVVFSSLPHDAAFEAVGAQVAELAAPGTLYIDTSTVSPQASARVAAVLAQRNIPYLRVTVSGNNKMAEAAQLTALVSGPAAAYAVAKPLLAALGPAQFYLGEAEQARLMKLVVNLMIGLTSGMLAEALALGAKGGLKWQDMWSVITASAVAAPIVKAKSAQLVENDYTPTFTVDQMLKDVGLILEAGADLRVPLSLTALLGQMLQGAAAQGMAGDDYAAVIKSARLAAGLPSVNG</sequence>
<dbReference type="InterPro" id="IPR036291">
    <property type="entry name" value="NAD(P)-bd_dom_sf"/>
</dbReference>
<evidence type="ECO:0000259" key="5">
    <source>
        <dbReference type="Pfam" id="PF14833"/>
    </source>
</evidence>
<dbReference type="InterPro" id="IPR015815">
    <property type="entry name" value="HIBADH-related"/>
</dbReference>
<evidence type="ECO:0000256" key="3">
    <source>
        <dbReference type="PIRSR" id="PIRSR000103-1"/>
    </source>
</evidence>
<accession>A0A0C4YQ17</accession>
<dbReference type="InterPro" id="IPR013328">
    <property type="entry name" value="6PGD_dom2"/>
</dbReference>
<dbReference type="PANTHER" id="PTHR43580">
    <property type="entry name" value="OXIDOREDUCTASE GLYR1-RELATED"/>
    <property type="match status" value="1"/>
</dbReference>
<dbReference type="InterPro" id="IPR029154">
    <property type="entry name" value="HIBADH-like_NADP-bd"/>
</dbReference>
<dbReference type="PIRSF" id="PIRSF000103">
    <property type="entry name" value="HIBADH"/>
    <property type="match status" value="1"/>
</dbReference>
<dbReference type="Pfam" id="PF14833">
    <property type="entry name" value="NAD_binding_11"/>
    <property type="match status" value="1"/>
</dbReference>
<dbReference type="STRING" id="68895.RR42_s2537"/>
<dbReference type="InterPro" id="IPR051265">
    <property type="entry name" value="HIBADH-related_NP60_sf"/>
</dbReference>
<feature type="domain" description="3-hydroxyisobutyrate dehydrogenase-like NAD-binding" evidence="5">
    <location>
        <begin position="163"/>
        <end position="279"/>
    </location>
</feature>
<dbReference type="PANTHER" id="PTHR43580:SF2">
    <property type="entry name" value="CYTOKINE-LIKE NUCLEAR FACTOR N-PAC"/>
    <property type="match status" value="1"/>
</dbReference>
<dbReference type="InterPro" id="IPR006115">
    <property type="entry name" value="6PGDH_NADP-bd"/>
</dbReference>
<dbReference type="Proteomes" id="UP000031843">
    <property type="component" value="Chromosome secondary"/>
</dbReference>
<dbReference type="GO" id="GO:0016491">
    <property type="term" value="F:oxidoreductase activity"/>
    <property type="evidence" value="ECO:0007669"/>
    <property type="project" value="UniProtKB-KW"/>
</dbReference>
<dbReference type="RefSeq" id="WP_043356149.1">
    <property type="nucleotide sequence ID" value="NZ_CP010537.1"/>
</dbReference>
<evidence type="ECO:0000256" key="1">
    <source>
        <dbReference type="ARBA" id="ARBA00023002"/>
    </source>
</evidence>
<feature type="active site" evidence="3">
    <location>
        <position position="167"/>
    </location>
</feature>
<dbReference type="OrthoDB" id="9777604at2"/>
<dbReference type="SUPFAM" id="SSF48179">
    <property type="entry name" value="6-phosphogluconate dehydrogenase C-terminal domain-like"/>
    <property type="match status" value="1"/>
</dbReference>
<dbReference type="Pfam" id="PF03446">
    <property type="entry name" value="NAD_binding_2"/>
    <property type="match status" value="1"/>
</dbReference>
<keyword evidence="2" id="KW-0520">NAD</keyword>
<gene>
    <name evidence="6" type="ORF">RR42_s2537</name>
</gene>
<dbReference type="EMBL" id="CP010537">
    <property type="protein sequence ID" value="AJG24119.1"/>
    <property type="molecule type" value="Genomic_DNA"/>
</dbReference>
<evidence type="ECO:0000313" key="7">
    <source>
        <dbReference type="Proteomes" id="UP000031843"/>
    </source>
</evidence>
<dbReference type="Gene3D" id="1.10.1040.10">
    <property type="entry name" value="N-(1-d-carboxylethyl)-l-norvaline Dehydrogenase, domain 2"/>
    <property type="match status" value="1"/>
</dbReference>